<gene>
    <name evidence="2" type="ORF">NBR_LOCUS12353</name>
</gene>
<evidence type="ECO:0000313" key="4">
    <source>
        <dbReference type="WBParaSite" id="NBR_0001235201-mRNA-1"/>
    </source>
</evidence>
<accession>A0A0N4Y833</accession>
<reference evidence="2 3" key="2">
    <citation type="submission" date="2018-11" db="EMBL/GenBank/DDBJ databases">
        <authorList>
            <consortium name="Pathogen Informatics"/>
        </authorList>
    </citation>
    <scope>NUCLEOTIDE SEQUENCE [LARGE SCALE GENOMIC DNA]</scope>
</reference>
<name>A0A0N4Y833_NIPBR</name>
<dbReference type="AlphaFoldDB" id="A0A0N4Y833"/>
<feature type="compositionally biased region" description="Basic and acidic residues" evidence="1">
    <location>
        <begin position="517"/>
        <end position="547"/>
    </location>
</feature>
<keyword evidence="3" id="KW-1185">Reference proteome</keyword>
<dbReference type="EMBL" id="UYSL01020732">
    <property type="protein sequence ID" value="VDL75942.1"/>
    <property type="molecule type" value="Genomic_DNA"/>
</dbReference>
<feature type="compositionally biased region" description="Basic and acidic residues" evidence="1">
    <location>
        <begin position="497"/>
        <end position="508"/>
    </location>
</feature>
<sequence>MNLPKYWAIFNNDKYFTDVLFEDISVNLTHFFVLFALHSLRTQTKVGFVDGVALFFFTETYTKLKSSLAANAAKNGSSKVRLISGDDSLLSDDSAIDRIAPSCSTPTSQRSGAVNTESHSNSHVEATNGASIDRSTTTNDDESGRSAVKRKSTIEDGKSDSPKLKFPRDRPPDDIPVYDYTKVKREKFDPNFSAMETGSQISNESSSNRLSRSSVVDEWEEVLKTVTTDPSVSDEYKMAFRCLVMSNRDLREHNKVLRSQLERAVGKHDEFLAPGAINAYLLRMLRCVVSDQYWTLKKKKEFCWKLAESLLAAKPNIPLMDCSENKRGLYGLMNPFNLDPADLQEGLEMSAQNSRDIVESLLANMLRFFVLYAVHGFRDQVLVTLSQDGEVLYRLKNVDEVSTNPSPDEAQLSAPSWQPRWVSDEVMRECIPLPDDYIPSLNHLKKSGNSSSLPYQVAHLPVPQIVRLILGDALFLSTMSSSPAYPEKIQAGQTRRIVFDRSESREAIGPKAQSDAPIKRAVDETPRNNHRSAISDKLPDENNKQEEAPPALNLQAQEKQPPSLLDTGSKESTKDSAWETNFFERVKSDNAVPTYFKTTFGILVANNKDLREEREFLQLQLNIS</sequence>
<organism evidence="4">
    <name type="scientific">Nippostrongylus brasiliensis</name>
    <name type="common">Rat hookworm</name>
    <dbReference type="NCBI Taxonomy" id="27835"/>
    <lineage>
        <taxon>Eukaryota</taxon>
        <taxon>Metazoa</taxon>
        <taxon>Ecdysozoa</taxon>
        <taxon>Nematoda</taxon>
        <taxon>Chromadorea</taxon>
        <taxon>Rhabditida</taxon>
        <taxon>Rhabditina</taxon>
        <taxon>Rhabditomorpha</taxon>
        <taxon>Strongyloidea</taxon>
        <taxon>Heligmosomidae</taxon>
        <taxon>Nippostrongylus</taxon>
    </lineage>
</organism>
<evidence type="ECO:0000256" key="1">
    <source>
        <dbReference type="SAM" id="MobiDB-lite"/>
    </source>
</evidence>
<dbReference type="Proteomes" id="UP000271162">
    <property type="component" value="Unassembled WGS sequence"/>
</dbReference>
<proteinExistence type="predicted"/>
<feature type="region of interest" description="Disordered" evidence="1">
    <location>
        <begin position="100"/>
        <end position="177"/>
    </location>
</feature>
<feature type="compositionally biased region" description="Basic and acidic residues" evidence="1">
    <location>
        <begin position="152"/>
        <end position="173"/>
    </location>
</feature>
<reference evidence="4" key="1">
    <citation type="submission" date="2017-02" db="UniProtKB">
        <authorList>
            <consortium name="WormBaseParasite"/>
        </authorList>
    </citation>
    <scope>IDENTIFICATION</scope>
</reference>
<dbReference type="WBParaSite" id="NBR_0001235201-mRNA-1">
    <property type="protein sequence ID" value="NBR_0001235201-mRNA-1"/>
    <property type="gene ID" value="NBR_0001235201"/>
</dbReference>
<protein>
    <submittedName>
        <fullName evidence="4">Mab-21 domain-containing protein</fullName>
    </submittedName>
</protein>
<feature type="region of interest" description="Disordered" evidence="1">
    <location>
        <begin position="496"/>
        <end position="576"/>
    </location>
</feature>
<evidence type="ECO:0000313" key="3">
    <source>
        <dbReference type="Proteomes" id="UP000271162"/>
    </source>
</evidence>
<feature type="compositionally biased region" description="Polar residues" evidence="1">
    <location>
        <begin position="102"/>
        <end position="138"/>
    </location>
</feature>
<evidence type="ECO:0000313" key="2">
    <source>
        <dbReference type="EMBL" id="VDL75942.1"/>
    </source>
</evidence>